<dbReference type="CDD" id="cd07583">
    <property type="entry name" value="nitrilase_5"/>
    <property type="match status" value="1"/>
</dbReference>
<dbReference type="Pfam" id="PF00795">
    <property type="entry name" value="CN_hydrolase"/>
    <property type="match status" value="1"/>
</dbReference>
<dbReference type="RefSeq" id="WP_023053517.1">
    <property type="nucleotide sequence ID" value="NZ_AWXA01000026.1"/>
</dbReference>
<dbReference type="eggNOG" id="COG0388">
    <property type="taxonomic scope" value="Bacteria"/>
</dbReference>
<keyword evidence="3" id="KW-0378">Hydrolase</keyword>
<dbReference type="PANTHER" id="PTHR23088:SF27">
    <property type="entry name" value="DEAMINATED GLUTATHIONE AMIDASE"/>
    <property type="match status" value="1"/>
</dbReference>
<keyword evidence="4" id="KW-1185">Reference proteome</keyword>
<proteinExistence type="inferred from homology"/>
<sequence>MKISSLQMHLAFGETQANYDKASRFLEKAAAAGSDIAVLPELWNTAFYSDDVREIADHDGAETKAFLSRAAKRYGMNIVGGSVANRRGEKLYNTTFIVDREGKLVGEYDKVHLFSPGREDVVFTAGEALNVFSLDGVTMASVICYDLRFCEWVRLTALAGAKVLFVPAAWPLSRADHWQLLNRARAVENQFFVASCNGCGQSGPMLAGGHSQLIDPWGAVLSQGGAEEAVLTAAFDLTVVDDVRRKIDVFADRKPTLYAGTT</sequence>
<evidence type="ECO:0000256" key="1">
    <source>
        <dbReference type="ARBA" id="ARBA00010613"/>
    </source>
</evidence>
<accession>U7ULC8</accession>
<evidence type="ECO:0000259" key="2">
    <source>
        <dbReference type="PROSITE" id="PS50263"/>
    </source>
</evidence>
<gene>
    <name evidence="3" type="ORF">HMPREF1250_0143</name>
</gene>
<dbReference type="STRING" id="1111454.HMPREF1250_0143"/>
<comment type="similarity">
    <text evidence="1">Belongs to the carbon-nitrogen hydrolase superfamily. NIT1/NIT2 family.</text>
</comment>
<dbReference type="PANTHER" id="PTHR23088">
    <property type="entry name" value="NITRILASE-RELATED"/>
    <property type="match status" value="1"/>
</dbReference>
<feature type="domain" description="CN hydrolase" evidence="2">
    <location>
        <begin position="1"/>
        <end position="237"/>
    </location>
</feature>
<name>U7ULC8_9FIRM</name>
<dbReference type="EMBL" id="AWXA01000026">
    <property type="protein sequence ID" value="ERT60130.1"/>
    <property type="molecule type" value="Genomic_DNA"/>
</dbReference>
<dbReference type="AlphaFoldDB" id="U7ULC8"/>
<evidence type="ECO:0000313" key="4">
    <source>
        <dbReference type="Proteomes" id="UP000017090"/>
    </source>
</evidence>
<evidence type="ECO:0000313" key="3">
    <source>
        <dbReference type="EMBL" id="ERT60130.1"/>
    </source>
</evidence>
<dbReference type="Proteomes" id="UP000017090">
    <property type="component" value="Unassembled WGS sequence"/>
</dbReference>
<dbReference type="PROSITE" id="PS50263">
    <property type="entry name" value="CN_HYDROLASE"/>
    <property type="match status" value="1"/>
</dbReference>
<dbReference type="OrthoDB" id="9811121at2"/>
<dbReference type="Gene3D" id="3.60.110.10">
    <property type="entry name" value="Carbon-nitrogen hydrolase"/>
    <property type="match status" value="1"/>
</dbReference>
<reference evidence="3 4" key="1">
    <citation type="submission" date="2013-09" db="EMBL/GenBank/DDBJ databases">
        <authorList>
            <person name="Durkin A.S."/>
            <person name="Haft D.R."/>
            <person name="McCorrison J."/>
            <person name="Torralba M."/>
            <person name="Gillis M."/>
            <person name="Haft D.H."/>
            <person name="Methe B."/>
            <person name="Sutton G."/>
            <person name="Nelson K.E."/>
        </authorList>
    </citation>
    <scope>NUCLEOTIDE SEQUENCE [LARGE SCALE GENOMIC DNA]</scope>
    <source>
        <strain evidence="3 4">BV3C16-1</strain>
    </source>
</reference>
<dbReference type="InterPro" id="IPR003010">
    <property type="entry name" value="C-N_Hydrolase"/>
</dbReference>
<protein>
    <submittedName>
        <fullName evidence="3">Hydrolase, carbon-nitrogen family</fullName>
    </submittedName>
</protein>
<organism evidence="3 4">
    <name type="scientific">Megasphaera vaginalis</name>
    <name type="common">ex Srinivasan et al. 2021</name>
    <dbReference type="NCBI Taxonomy" id="1111454"/>
    <lineage>
        <taxon>Bacteria</taxon>
        <taxon>Bacillati</taxon>
        <taxon>Bacillota</taxon>
        <taxon>Negativicutes</taxon>
        <taxon>Veillonellales</taxon>
        <taxon>Veillonellaceae</taxon>
        <taxon>Megasphaera</taxon>
    </lineage>
</organism>
<dbReference type="InterPro" id="IPR036526">
    <property type="entry name" value="C-N_Hydrolase_sf"/>
</dbReference>
<comment type="caution">
    <text evidence="3">The sequence shown here is derived from an EMBL/GenBank/DDBJ whole genome shotgun (WGS) entry which is preliminary data.</text>
</comment>
<dbReference type="GO" id="GO:0016787">
    <property type="term" value="F:hydrolase activity"/>
    <property type="evidence" value="ECO:0007669"/>
    <property type="project" value="UniProtKB-KW"/>
</dbReference>
<dbReference type="PATRIC" id="fig|1111454.3.peg.1026"/>
<dbReference type="SUPFAM" id="SSF56317">
    <property type="entry name" value="Carbon-nitrogen hydrolase"/>
    <property type="match status" value="1"/>
</dbReference>